<dbReference type="EMBL" id="ABXB03000006">
    <property type="protein sequence ID" value="EFA22147.1"/>
    <property type="molecule type" value="Genomic_DNA"/>
</dbReference>
<dbReference type="Proteomes" id="UP000003656">
    <property type="component" value="Unassembled WGS sequence"/>
</dbReference>
<evidence type="ECO:0000313" key="2">
    <source>
        <dbReference type="Proteomes" id="UP000003656"/>
    </source>
</evidence>
<protein>
    <submittedName>
        <fullName evidence="1">Uncharacterized protein</fullName>
    </submittedName>
</protein>
<comment type="caution">
    <text evidence="1">The sequence shown here is derived from an EMBL/GenBank/DDBJ whole genome shotgun (WGS) entry which is preliminary data.</text>
</comment>
<gene>
    <name evidence="1" type="ORF">BIFGAL_04344</name>
</gene>
<dbReference type="AlphaFoldDB" id="D1NWT8"/>
<proteinExistence type="predicted"/>
<evidence type="ECO:0000313" key="1">
    <source>
        <dbReference type="EMBL" id="EFA22147.1"/>
    </source>
</evidence>
<name>D1NWT8_9BIFI</name>
<reference evidence="1 2" key="1">
    <citation type="submission" date="2009-11" db="EMBL/GenBank/DDBJ databases">
        <authorList>
            <person name="Weinstock G."/>
            <person name="Sodergren E."/>
            <person name="Clifton S."/>
            <person name="Fulton L."/>
            <person name="Fulton B."/>
            <person name="Courtney L."/>
            <person name="Fronick C."/>
            <person name="Harrison M."/>
            <person name="Strong C."/>
            <person name="Farmer C."/>
            <person name="Delahaunty K."/>
            <person name="Markovic C."/>
            <person name="Hall O."/>
            <person name="Minx P."/>
            <person name="Tomlinson C."/>
            <person name="Mitreva M."/>
            <person name="Nelson J."/>
            <person name="Hou S."/>
            <person name="Wollam A."/>
            <person name="Pepin K.H."/>
            <person name="Johnson M."/>
            <person name="Bhonagiri V."/>
            <person name="Nash W.E."/>
            <person name="Warren W."/>
            <person name="Chinwalla A."/>
            <person name="Mardis E.R."/>
            <person name="Wilson R.K."/>
        </authorList>
    </citation>
    <scope>NUCLEOTIDE SEQUENCE [LARGE SCALE GENOMIC DNA]</scope>
    <source>
        <strain evidence="1 2">DSM 20093</strain>
    </source>
</reference>
<organism evidence="1 2">
    <name type="scientific">Bifidobacterium gallicum DSM 20093 = LMG 11596</name>
    <dbReference type="NCBI Taxonomy" id="561180"/>
    <lineage>
        <taxon>Bacteria</taxon>
        <taxon>Bacillati</taxon>
        <taxon>Actinomycetota</taxon>
        <taxon>Actinomycetes</taxon>
        <taxon>Bifidobacteriales</taxon>
        <taxon>Bifidobacteriaceae</taxon>
        <taxon>Bifidobacterium</taxon>
    </lineage>
</organism>
<sequence length="43" mass="4904">MSTQKKPWSRLSLHSFINERQASSISIGCMPFIVMRMYANNAA</sequence>
<accession>D1NWT8</accession>